<sequence>MNSMIRNVLERSYEAIVDAVSTSMFEMSVNVYAMSESVSFCLELSRAAISLSPEKGRLVAMCGRAKDTLLCAKMDSNCFAAGHALRPTVALLEPLGFNHRNYHRNVRLEFS</sequence>
<gene>
    <name evidence="1" type="ORF">TMSB3V08_LOCUS12109</name>
</gene>
<dbReference type="EMBL" id="OB800296">
    <property type="protein sequence ID" value="CAD7435463.1"/>
    <property type="molecule type" value="Genomic_DNA"/>
</dbReference>
<name>A0A7R9EKI4_9NEOP</name>
<protein>
    <submittedName>
        <fullName evidence="1">Uncharacterized protein</fullName>
    </submittedName>
</protein>
<proteinExistence type="predicted"/>
<accession>A0A7R9EKI4</accession>
<evidence type="ECO:0000313" key="1">
    <source>
        <dbReference type="EMBL" id="CAD7435463.1"/>
    </source>
</evidence>
<organism evidence="1">
    <name type="scientific">Timema monikensis</name>
    <dbReference type="NCBI Taxonomy" id="170555"/>
    <lineage>
        <taxon>Eukaryota</taxon>
        <taxon>Metazoa</taxon>
        <taxon>Ecdysozoa</taxon>
        <taxon>Arthropoda</taxon>
        <taxon>Hexapoda</taxon>
        <taxon>Insecta</taxon>
        <taxon>Pterygota</taxon>
        <taxon>Neoptera</taxon>
        <taxon>Polyneoptera</taxon>
        <taxon>Phasmatodea</taxon>
        <taxon>Timematodea</taxon>
        <taxon>Timematoidea</taxon>
        <taxon>Timematidae</taxon>
        <taxon>Timema</taxon>
    </lineage>
</organism>
<reference evidence="1" key="1">
    <citation type="submission" date="2020-11" db="EMBL/GenBank/DDBJ databases">
        <authorList>
            <person name="Tran Van P."/>
        </authorList>
    </citation>
    <scope>NUCLEOTIDE SEQUENCE</scope>
</reference>
<dbReference type="AlphaFoldDB" id="A0A7R9EKI4"/>